<comment type="function">
    <text evidence="4">Nucleoside triphosphate pyrophosphatase that hydrolyzes dTTP and UTP. May have a dual role in cell division arrest and in preventing the incorporation of modified nucleotides into cellular nucleic acids.</text>
</comment>
<organism evidence="6 7">
    <name type="scientific">Paracoccus aminovorans</name>
    <dbReference type="NCBI Taxonomy" id="34004"/>
    <lineage>
        <taxon>Bacteria</taxon>
        <taxon>Pseudomonadati</taxon>
        <taxon>Pseudomonadota</taxon>
        <taxon>Alphaproteobacteria</taxon>
        <taxon>Rhodobacterales</taxon>
        <taxon>Paracoccaceae</taxon>
        <taxon>Paracoccus</taxon>
    </lineage>
</organism>
<accession>A0A1I2Y6K0</accession>
<dbReference type="STRING" id="34004.SAMN04488021_10369"/>
<keyword evidence="4" id="KW-0963">Cytoplasm</keyword>
<dbReference type="InterPro" id="IPR029001">
    <property type="entry name" value="ITPase-like_fam"/>
</dbReference>
<sequence>MTARDMPATPASASESQPSAPELILGSASPRRLELLAQIGIVPARILPAEIDEAPRRQEDPRDYVRRIAREKAEVLARQADGPILCADTAVVAGRRILGKPADAAEARQFLQLLSGRRHRVLTAVALLHDGRLRERLVATTLRFRPLTAAQIDAYLDSGEWRGKAGGYAIQGRAGAFAIWLQGSYSAVVGLPLAETAALLAAIGIREQTP</sequence>
<dbReference type="CDD" id="cd00555">
    <property type="entry name" value="Maf"/>
    <property type="match status" value="1"/>
</dbReference>
<dbReference type="Gene3D" id="3.90.950.10">
    <property type="match status" value="1"/>
</dbReference>
<keyword evidence="3 4" id="KW-0546">Nucleotide metabolism</keyword>
<dbReference type="PANTHER" id="PTHR43213:SF5">
    <property type="entry name" value="BIFUNCTIONAL DTTP_UTP PYROPHOSPHATASE_METHYLTRANSFERASE PROTEIN-RELATED"/>
    <property type="match status" value="1"/>
</dbReference>
<reference evidence="6 7" key="1">
    <citation type="submission" date="2016-10" db="EMBL/GenBank/DDBJ databases">
        <authorList>
            <person name="de Groot N.N."/>
        </authorList>
    </citation>
    <scope>NUCLEOTIDE SEQUENCE [LARGE SCALE GENOMIC DNA]</scope>
    <source>
        <strain evidence="6 7">DSM 8537</strain>
    </source>
</reference>
<feature type="site" description="Important for substrate specificity" evidence="4">
    <location>
        <position position="171"/>
    </location>
</feature>
<comment type="catalytic activity">
    <reaction evidence="4">
        <text>UTP + H2O = UMP + diphosphate + H(+)</text>
        <dbReference type="Rhea" id="RHEA:29395"/>
        <dbReference type="ChEBI" id="CHEBI:15377"/>
        <dbReference type="ChEBI" id="CHEBI:15378"/>
        <dbReference type="ChEBI" id="CHEBI:33019"/>
        <dbReference type="ChEBI" id="CHEBI:46398"/>
        <dbReference type="ChEBI" id="CHEBI:57865"/>
        <dbReference type="EC" id="3.6.1.9"/>
    </reaction>
</comment>
<dbReference type="GO" id="GO:0036221">
    <property type="term" value="F:UTP diphosphatase activity"/>
    <property type="evidence" value="ECO:0007669"/>
    <property type="project" value="RHEA"/>
</dbReference>
<proteinExistence type="inferred from homology"/>
<evidence type="ECO:0000256" key="1">
    <source>
        <dbReference type="ARBA" id="ARBA00001968"/>
    </source>
</evidence>
<dbReference type="Proteomes" id="UP000183635">
    <property type="component" value="Unassembled WGS sequence"/>
</dbReference>
<keyword evidence="2 4" id="KW-0378">Hydrolase</keyword>
<dbReference type="InterPro" id="IPR003697">
    <property type="entry name" value="Maf-like"/>
</dbReference>
<evidence type="ECO:0000256" key="5">
    <source>
        <dbReference type="SAM" id="MobiDB-lite"/>
    </source>
</evidence>
<evidence type="ECO:0000256" key="4">
    <source>
        <dbReference type="HAMAP-Rule" id="MF_00528"/>
    </source>
</evidence>
<comment type="subcellular location">
    <subcellularLocation>
        <location evidence="4">Cytoplasm</location>
    </subcellularLocation>
</comment>
<protein>
    <recommendedName>
        <fullName evidence="4">dTTP/UTP pyrophosphatase</fullName>
        <shortName evidence="4">dTTPase/UTPase</shortName>
        <ecNumber evidence="4">3.6.1.9</ecNumber>
    </recommendedName>
    <alternativeName>
        <fullName evidence="4">Nucleoside triphosphate pyrophosphatase</fullName>
    </alternativeName>
    <alternativeName>
        <fullName evidence="4">Nucleotide pyrophosphatase</fullName>
        <shortName evidence="4">Nucleotide PPase</shortName>
    </alternativeName>
</protein>
<evidence type="ECO:0000313" key="7">
    <source>
        <dbReference type="Proteomes" id="UP000183635"/>
    </source>
</evidence>
<dbReference type="GO" id="GO:0005737">
    <property type="term" value="C:cytoplasm"/>
    <property type="evidence" value="ECO:0007669"/>
    <property type="project" value="UniProtKB-SubCell"/>
</dbReference>
<gene>
    <name evidence="6" type="ORF">SAMN04488021_10369</name>
</gene>
<feature type="site" description="Important for substrate specificity" evidence="4">
    <location>
        <position position="31"/>
    </location>
</feature>
<dbReference type="AlphaFoldDB" id="A0A1I2Y6K0"/>
<feature type="region of interest" description="Disordered" evidence="5">
    <location>
        <begin position="1"/>
        <end position="22"/>
    </location>
</feature>
<dbReference type="NCBIfam" id="TIGR00172">
    <property type="entry name" value="maf"/>
    <property type="match status" value="1"/>
</dbReference>
<dbReference type="PIRSF" id="PIRSF006305">
    <property type="entry name" value="Maf"/>
    <property type="match status" value="1"/>
</dbReference>
<keyword evidence="7" id="KW-1185">Reference proteome</keyword>
<evidence type="ECO:0000256" key="2">
    <source>
        <dbReference type="ARBA" id="ARBA00022801"/>
    </source>
</evidence>
<dbReference type="PANTHER" id="PTHR43213">
    <property type="entry name" value="BIFUNCTIONAL DTTP/UTP PYROPHOSPHATASE/METHYLTRANSFERASE PROTEIN-RELATED"/>
    <property type="match status" value="1"/>
</dbReference>
<dbReference type="GO" id="GO:0036218">
    <property type="term" value="F:dTTP diphosphatase activity"/>
    <property type="evidence" value="ECO:0007669"/>
    <property type="project" value="RHEA"/>
</dbReference>
<dbReference type="EC" id="3.6.1.9" evidence="4"/>
<evidence type="ECO:0000256" key="3">
    <source>
        <dbReference type="ARBA" id="ARBA00023080"/>
    </source>
</evidence>
<dbReference type="HAMAP" id="MF_00528">
    <property type="entry name" value="Maf"/>
    <property type="match status" value="1"/>
</dbReference>
<dbReference type="GO" id="GO:0009117">
    <property type="term" value="P:nucleotide metabolic process"/>
    <property type="evidence" value="ECO:0007669"/>
    <property type="project" value="UniProtKB-KW"/>
</dbReference>
<feature type="site" description="Important for substrate specificity" evidence="4">
    <location>
        <position position="89"/>
    </location>
</feature>
<evidence type="ECO:0000313" key="6">
    <source>
        <dbReference type="EMBL" id="SFH20987.1"/>
    </source>
</evidence>
<feature type="active site" description="Proton acceptor" evidence="4">
    <location>
        <position position="88"/>
    </location>
</feature>
<comment type="caution">
    <text evidence="4">Lacks conserved residue(s) required for the propagation of feature annotation.</text>
</comment>
<comment type="catalytic activity">
    <reaction evidence="4">
        <text>dTTP + H2O = dTMP + diphosphate + H(+)</text>
        <dbReference type="Rhea" id="RHEA:28534"/>
        <dbReference type="ChEBI" id="CHEBI:15377"/>
        <dbReference type="ChEBI" id="CHEBI:15378"/>
        <dbReference type="ChEBI" id="CHEBI:33019"/>
        <dbReference type="ChEBI" id="CHEBI:37568"/>
        <dbReference type="ChEBI" id="CHEBI:63528"/>
        <dbReference type="EC" id="3.6.1.9"/>
    </reaction>
</comment>
<dbReference type="SUPFAM" id="SSF52972">
    <property type="entry name" value="ITPase-like"/>
    <property type="match status" value="1"/>
</dbReference>
<dbReference type="Pfam" id="PF02545">
    <property type="entry name" value="Maf"/>
    <property type="match status" value="1"/>
</dbReference>
<comment type="similarity">
    <text evidence="4">Belongs to the Maf family. YhdE subfamily.</text>
</comment>
<comment type="cofactor">
    <cofactor evidence="1 4">
        <name>a divalent metal cation</name>
        <dbReference type="ChEBI" id="CHEBI:60240"/>
    </cofactor>
</comment>
<dbReference type="OrthoDB" id="9807767at2"/>
<feature type="compositionally biased region" description="Low complexity" evidence="5">
    <location>
        <begin position="7"/>
        <end position="21"/>
    </location>
</feature>
<name>A0A1I2Y6K0_9RHOB</name>
<dbReference type="EMBL" id="FOPU01000003">
    <property type="protein sequence ID" value="SFH20987.1"/>
    <property type="molecule type" value="Genomic_DNA"/>
</dbReference>